<comment type="caution">
    <text evidence="1">The sequence shown here is derived from an EMBL/GenBank/DDBJ whole genome shotgun (WGS) entry which is preliminary data.</text>
</comment>
<dbReference type="EMBL" id="DVMT01000057">
    <property type="protein sequence ID" value="HIU40775.1"/>
    <property type="molecule type" value="Genomic_DNA"/>
</dbReference>
<protein>
    <submittedName>
        <fullName evidence="1">Uncharacterized protein</fullName>
    </submittedName>
</protein>
<organism evidence="1 2">
    <name type="scientific">Candidatus Aphodocola excrementigallinarum</name>
    <dbReference type="NCBI Taxonomy" id="2840670"/>
    <lineage>
        <taxon>Bacteria</taxon>
        <taxon>Bacillati</taxon>
        <taxon>Bacillota</taxon>
        <taxon>Bacilli</taxon>
        <taxon>Candidatus Aphodocola</taxon>
    </lineage>
</organism>
<evidence type="ECO:0000313" key="1">
    <source>
        <dbReference type="EMBL" id="HIU40775.1"/>
    </source>
</evidence>
<accession>A0A9D1IN86</accession>
<sequence length="490" mass="58197">MNDTLINLIREKINSYNGKIKEINKKLSEYKPVYDVLKPKGKPFKKENVINLTYNDELLNKLTDIVSNANLIAVEKLLKYKIEFERHDKEVNKKLKEYGLSKQIIFSDRFLKSLKIRSEKNEKLKEVYNKLIEMKKRDEELFLINEEIVMSIMNVMIDLYENTLKEKEEVKRKKKILEYSLKDISLNESLIPRNLSAITSLINDEDNEEKRKQLLEDLNIYLIRTKEDKKSSMDNDPKKELRKLVKYVDNTVTYDDLTTTQKEDEDDEDYICDNYLVALRSLNNTKDIYMFLDSIKYDCNIKEVLNKIINLLTTSLKDKELKEIITTYLYNITLDEKPKTDDTNKKIYIFYYGFLEKQNKILKDILKDNISNDYYGDILSGFKMIEKDGAKAKRENITKIKKVYKLRINDIRITFKQLTNNLYIILGVFCKKDSKGYNVINKTEKRNNELIKIEDSLIKSFDVKELFNEYVIENKNIELALEELLKSKRK</sequence>
<reference evidence="1" key="1">
    <citation type="submission" date="2020-10" db="EMBL/GenBank/DDBJ databases">
        <authorList>
            <person name="Gilroy R."/>
        </authorList>
    </citation>
    <scope>NUCLEOTIDE SEQUENCE</scope>
    <source>
        <strain evidence="1">CHK193-30670</strain>
    </source>
</reference>
<dbReference type="AlphaFoldDB" id="A0A9D1IN86"/>
<gene>
    <name evidence="1" type="ORF">IAB68_05705</name>
</gene>
<proteinExistence type="predicted"/>
<dbReference type="Proteomes" id="UP000824074">
    <property type="component" value="Unassembled WGS sequence"/>
</dbReference>
<name>A0A9D1IN86_9FIRM</name>
<reference evidence="1" key="2">
    <citation type="journal article" date="2021" name="PeerJ">
        <title>Extensive microbial diversity within the chicken gut microbiome revealed by metagenomics and culture.</title>
        <authorList>
            <person name="Gilroy R."/>
            <person name="Ravi A."/>
            <person name="Getino M."/>
            <person name="Pursley I."/>
            <person name="Horton D.L."/>
            <person name="Alikhan N.F."/>
            <person name="Baker D."/>
            <person name="Gharbi K."/>
            <person name="Hall N."/>
            <person name="Watson M."/>
            <person name="Adriaenssens E.M."/>
            <person name="Foster-Nyarko E."/>
            <person name="Jarju S."/>
            <person name="Secka A."/>
            <person name="Antonio M."/>
            <person name="Oren A."/>
            <person name="Chaudhuri R.R."/>
            <person name="La Ragione R."/>
            <person name="Hildebrand F."/>
            <person name="Pallen M.J."/>
        </authorList>
    </citation>
    <scope>NUCLEOTIDE SEQUENCE</scope>
    <source>
        <strain evidence="1">CHK193-30670</strain>
    </source>
</reference>
<evidence type="ECO:0000313" key="2">
    <source>
        <dbReference type="Proteomes" id="UP000824074"/>
    </source>
</evidence>